<dbReference type="Pfam" id="PF00395">
    <property type="entry name" value="SLH"/>
    <property type="match status" value="3"/>
</dbReference>
<dbReference type="KEGG" id="bbe:BBR47_12950"/>
<dbReference type="HOGENOM" id="CLU_309658_0_0_9"/>
<gene>
    <name evidence="3" type="ordered locus">BBR47_12950</name>
</gene>
<evidence type="ECO:0000313" key="4">
    <source>
        <dbReference type="Proteomes" id="UP000001877"/>
    </source>
</evidence>
<protein>
    <recommendedName>
        <fullName evidence="2">SLH domain-containing protein</fullName>
    </recommendedName>
</protein>
<name>C0Z7M9_BREBN</name>
<dbReference type="PROSITE" id="PS51272">
    <property type="entry name" value="SLH"/>
    <property type="match status" value="3"/>
</dbReference>
<dbReference type="Gene3D" id="2.130.10.30">
    <property type="entry name" value="Regulator of chromosome condensation 1/beta-lactamase-inhibitor protein II"/>
    <property type="match status" value="1"/>
</dbReference>
<feature type="domain" description="SLH" evidence="2">
    <location>
        <begin position="830"/>
        <end position="889"/>
    </location>
</feature>
<feature type="domain" description="SLH" evidence="2">
    <location>
        <begin position="895"/>
        <end position="951"/>
    </location>
</feature>
<dbReference type="AlphaFoldDB" id="C0Z7M9"/>
<accession>C0Z7M9</accession>
<dbReference type="InterPro" id="IPR009091">
    <property type="entry name" value="RCC1/BLIP-II"/>
</dbReference>
<dbReference type="Proteomes" id="UP000001877">
    <property type="component" value="Chromosome"/>
</dbReference>
<dbReference type="eggNOG" id="COG5184">
    <property type="taxonomic scope" value="Bacteria"/>
</dbReference>
<reference evidence="3 4" key="1">
    <citation type="submission" date="2005-03" db="EMBL/GenBank/DDBJ databases">
        <title>Brevibacillus brevis strain 47, complete genome.</title>
        <authorList>
            <person name="Hosoyama A."/>
            <person name="Yamada R."/>
            <person name="Hongo Y."/>
            <person name="Terui Y."/>
            <person name="Ankai A."/>
            <person name="Masuyama W."/>
            <person name="Sekiguchi M."/>
            <person name="Takeda T."/>
            <person name="Asano K."/>
            <person name="Ohji S."/>
            <person name="Ichikawa N."/>
            <person name="Narita S."/>
            <person name="Aoki N."/>
            <person name="Miura H."/>
            <person name="Matsushita S."/>
            <person name="Sekigawa T."/>
            <person name="Yamagata H."/>
            <person name="Yoshikawa H."/>
            <person name="Udaka S."/>
            <person name="Tanikawa S."/>
            <person name="Fujita N."/>
        </authorList>
    </citation>
    <scope>NUCLEOTIDE SEQUENCE [LARGE SCALE GENOMIC DNA]</scope>
    <source>
        <strain evidence="4">47 / JCM 6285 / NBRC 100599</strain>
    </source>
</reference>
<evidence type="ECO:0000313" key="3">
    <source>
        <dbReference type="EMBL" id="BAH42272.1"/>
    </source>
</evidence>
<evidence type="ECO:0000256" key="1">
    <source>
        <dbReference type="SAM" id="MobiDB-lite"/>
    </source>
</evidence>
<dbReference type="PANTHER" id="PTHR43308">
    <property type="entry name" value="OUTER MEMBRANE PROTEIN ALPHA-RELATED"/>
    <property type="match status" value="1"/>
</dbReference>
<dbReference type="InterPro" id="IPR001119">
    <property type="entry name" value="SLH_dom"/>
</dbReference>
<dbReference type="InterPro" id="IPR051465">
    <property type="entry name" value="Cell_Envelope_Struct_Comp"/>
</dbReference>
<feature type="domain" description="SLH" evidence="2">
    <location>
        <begin position="766"/>
        <end position="829"/>
    </location>
</feature>
<evidence type="ECO:0000259" key="2">
    <source>
        <dbReference type="PROSITE" id="PS51272"/>
    </source>
</evidence>
<dbReference type="PANTHER" id="PTHR43308:SF5">
    <property type="entry name" value="S-LAYER PROTEIN _ PEPTIDOGLYCAN ENDO-BETA-N-ACETYLGLUCOSAMINIDASE"/>
    <property type="match status" value="1"/>
</dbReference>
<proteinExistence type="predicted"/>
<dbReference type="STRING" id="358681.BBR47_12950"/>
<keyword evidence="4" id="KW-1185">Reference proteome</keyword>
<dbReference type="SUPFAM" id="SSF50985">
    <property type="entry name" value="RCC1/BLIP-II"/>
    <property type="match status" value="1"/>
</dbReference>
<dbReference type="EMBL" id="AP008955">
    <property type="protein sequence ID" value="BAH42272.1"/>
    <property type="molecule type" value="Genomic_DNA"/>
</dbReference>
<sequence length="951" mass="106835">MHSAKNSRFIVNISCSVTMKFSAKYGNWETEQRDYRGDIWWRTTMKRWMAALLSLVLILTAQFNTVQANGNDTRVDYEQQYTRIGEDYHILNDNVLLSKKDGTVWTWYIYGHPLSSSDPFYKAKKMQIPGLQNVKEMTVKRKSARGNYIVNYAALKQDGTVWYWDADPVTTLETSTASAPKQIKDLKNVTSLVAYYNNAYKVLFVLKSDGSVWSLGSEIGTMKGVSPVLVRTKLLDDVVSIKMANGIVFASKKDGTVWRWKANSYLPNNRSKNTSPEQMNGFADIVKIEPGISTSYAYMKDGTVLSWSTADTKKYPLYLHAAKDARTIVQFDSMRDRNIDKTYAFREDDQLWSVDNNDKVFPEFTDIASIYQNDYSPQVRYYYVLKKDQALWAWADSIALPKLVVFMDEIVARNRSEKADKPAAERPGTADKPTGNRSGTTAQAVIRTTQEMSLYPYVTVLQPGDKQFIAVNNLLPGTKMTYTIDDPSIGTLANVNGTQVVKANKPGQTIVRATASRVGSPDVTAYFLLYVVDSNRLSETYYTAVQSVPVADRQRPFIVEGLTQAGELVITAASSEKPELVDGQLVITPELIDRVADNARKAKIAVEQTLSDNNIALARELVVNGEIVASLPEQKGFTVKLYKDSFTNRKDVDYLTVHTGDAKLTFDLATVNRLFHSLPVIVIRLVENNNGGYRVQFLDEQGQELSNVSSNIRLILPANQADATYTSVFYTNGKVTQPIGGKFNPYNNGMEAEINRSGTYFVDDNTKSFPDLDNKDPELQQAVQFLGSKGIVTGKEDGNFEPDSPLTRAEFTAMLVRAFYALDETATESFSDVNPPQWHVPFIASSEKKDIVKGYPDGTFRPDHTISREEMAAIGARSLHEKKNYYYPSNTEDYLSQFTDQHTISDWARPTMALAVKQRLIDVPADKQIRAGEAVTRGEAARMLYRLYLQL</sequence>
<organism evidence="3 4">
    <name type="scientific">Brevibacillus brevis (strain 47 / JCM 6285 / NBRC 100599)</name>
    <dbReference type="NCBI Taxonomy" id="358681"/>
    <lineage>
        <taxon>Bacteria</taxon>
        <taxon>Bacillati</taxon>
        <taxon>Bacillota</taxon>
        <taxon>Bacilli</taxon>
        <taxon>Bacillales</taxon>
        <taxon>Paenibacillaceae</taxon>
        <taxon>Brevibacillus</taxon>
    </lineage>
</organism>
<feature type="region of interest" description="Disordered" evidence="1">
    <location>
        <begin position="416"/>
        <end position="441"/>
    </location>
</feature>